<dbReference type="GO" id="GO:0005794">
    <property type="term" value="C:Golgi apparatus"/>
    <property type="evidence" value="ECO:0007669"/>
    <property type="project" value="TreeGrafter"/>
</dbReference>
<keyword evidence="14" id="KW-1185">Reference proteome</keyword>
<feature type="transmembrane region" description="Helical" evidence="10">
    <location>
        <begin position="79"/>
        <end position="100"/>
    </location>
</feature>
<feature type="transmembrane region" description="Helical" evidence="10">
    <location>
        <begin position="279"/>
        <end position="304"/>
    </location>
</feature>
<comment type="domain">
    <text evidence="10">The DHHC domain is required for palmitoyltransferase activity.</text>
</comment>
<sequence>MALARTLIILALTVSFFTFVAFFGRLPALRNTPIGFLNRLFVLHIPSLLRRADLALTNGRITSSSSALAHHLVHDKHPVIVIFFLGLVSACASLLLPAIWSSLHAYHKLLVSMLLPQPYLWLYLSAKSNPTTYITPHNHSSQMALYPYDRVLYHPGNTCSTCKFLKPARSKHCSICKTCVSRMDHHCIWVNNCLGRGNYKYFLFLLLSTGVLIAYGAYLAWLALSPQVAAQYARYDEWYRYKPSAASDPRSWTNWGQAKAHYFAVYLALYLDLGGLSTAGVGLLALLTWPLPLGLLAYHVYLIWAGMTTNESSKWADWRDDMADGVVFLGKRREDSMAGRGASDGDGDGDGDSSSSSEGAVLTPGSDEDELDSAVEEPPTSWPLESRHILVRTRDGQAPKSLPPRVRRVAEPDSFERVWTLAAVENAYDLGFWDNLVEVLTN</sequence>
<comment type="similarity">
    <text evidence="10">Belongs to the DHHC palmitoyltransferase family.</text>
</comment>
<keyword evidence="7" id="KW-0449">Lipoprotein</keyword>
<comment type="caution">
    <text evidence="13">The sequence shown here is derived from an EMBL/GenBank/DDBJ whole genome shotgun (WGS) entry which is preliminary data.</text>
</comment>
<evidence type="ECO:0000256" key="3">
    <source>
        <dbReference type="ARBA" id="ARBA00022692"/>
    </source>
</evidence>
<dbReference type="GO" id="GO:0019706">
    <property type="term" value="F:protein-cysteine S-palmitoyltransferase activity"/>
    <property type="evidence" value="ECO:0007669"/>
    <property type="project" value="UniProtKB-EC"/>
</dbReference>
<evidence type="ECO:0000256" key="4">
    <source>
        <dbReference type="ARBA" id="ARBA00022989"/>
    </source>
</evidence>
<feature type="region of interest" description="Disordered" evidence="11">
    <location>
        <begin position="335"/>
        <end position="382"/>
    </location>
</feature>
<comment type="catalytic activity">
    <reaction evidence="9 10">
        <text>L-cysteinyl-[protein] + hexadecanoyl-CoA = S-hexadecanoyl-L-cysteinyl-[protein] + CoA</text>
        <dbReference type="Rhea" id="RHEA:36683"/>
        <dbReference type="Rhea" id="RHEA-COMP:10131"/>
        <dbReference type="Rhea" id="RHEA-COMP:11032"/>
        <dbReference type="ChEBI" id="CHEBI:29950"/>
        <dbReference type="ChEBI" id="CHEBI:57287"/>
        <dbReference type="ChEBI" id="CHEBI:57379"/>
        <dbReference type="ChEBI" id="CHEBI:74151"/>
        <dbReference type="EC" id="2.3.1.225"/>
    </reaction>
</comment>
<keyword evidence="5 10" id="KW-0472">Membrane</keyword>
<keyword evidence="4 10" id="KW-1133">Transmembrane helix</keyword>
<keyword evidence="6" id="KW-0564">Palmitate</keyword>
<dbReference type="GO" id="GO:0005783">
    <property type="term" value="C:endoplasmic reticulum"/>
    <property type="evidence" value="ECO:0007669"/>
    <property type="project" value="TreeGrafter"/>
</dbReference>
<evidence type="ECO:0000256" key="2">
    <source>
        <dbReference type="ARBA" id="ARBA00022679"/>
    </source>
</evidence>
<organism evidence="13 14">
    <name type="scientific">Didymella heteroderae</name>
    <dbReference type="NCBI Taxonomy" id="1769908"/>
    <lineage>
        <taxon>Eukaryota</taxon>
        <taxon>Fungi</taxon>
        <taxon>Dikarya</taxon>
        <taxon>Ascomycota</taxon>
        <taxon>Pezizomycotina</taxon>
        <taxon>Dothideomycetes</taxon>
        <taxon>Pleosporomycetidae</taxon>
        <taxon>Pleosporales</taxon>
        <taxon>Pleosporineae</taxon>
        <taxon>Didymellaceae</taxon>
        <taxon>Didymella</taxon>
    </lineage>
</organism>
<dbReference type="InterPro" id="IPR039859">
    <property type="entry name" value="PFA4/ZDH16/20/ERF2-like"/>
</dbReference>
<evidence type="ECO:0000259" key="12">
    <source>
        <dbReference type="Pfam" id="PF01529"/>
    </source>
</evidence>
<gene>
    <name evidence="13" type="primary">SWF1_1</name>
    <name evidence="13" type="ORF">E8E12_003960</name>
</gene>
<dbReference type="PANTHER" id="PTHR22883:SF480">
    <property type="entry name" value="PALMITOYLTRANSFERASE SWF1"/>
    <property type="match status" value="1"/>
</dbReference>
<accession>A0A9P5C299</accession>
<evidence type="ECO:0000256" key="8">
    <source>
        <dbReference type="ARBA" id="ARBA00023315"/>
    </source>
</evidence>
<proteinExistence type="inferred from homology"/>
<dbReference type="EC" id="2.3.1.225" evidence="10"/>
<evidence type="ECO:0000256" key="9">
    <source>
        <dbReference type="ARBA" id="ARBA00048048"/>
    </source>
</evidence>
<keyword evidence="2 10" id="KW-0808">Transferase</keyword>
<evidence type="ECO:0000256" key="5">
    <source>
        <dbReference type="ARBA" id="ARBA00023136"/>
    </source>
</evidence>
<evidence type="ECO:0000256" key="7">
    <source>
        <dbReference type="ARBA" id="ARBA00023288"/>
    </source>
</evidence>
<feature type="transmembrane region" description="Helical" evidence="10">
    <location>
        <begin position="201"/>
        <end position="224"/>
    </location>
</feature>
<protein>
    <recommendedName>
        <fullName evidence="10">Palmitoyltransferase</fullName>
        <ecNumber evidence="10">2.3.1.225</ecNumber>
    </recommendedName>
</protein>
<dbReference type="OrthoDB" id="9909019at2759"/>
<dbReference type="AlphaFoldDB" id="A0A9P5C299"/>
<dbReference type="InterPro" id="IPR001594">
    <property type="entry name" value="Palmitoyltrfase_DHHC"/>
</dbReference>
<keyword evidence="8 10" id="KW-0012">Acyltransferase</keyword>
<dbReference type="EMBL" id="SWKV01000015">
    <property type="protein sequence ID" value="KAF3042637.1"/>
    <property type="molecule type" value="Genomic_DNA"/>
</dbReference>
<keyword evidence="3 10" id="KW-0812">Transmembrane</keyword>
<evidence type="ECO:0000256" key="11">
    <source>
        <dbReference type="SAM" id="MobiDB-lite"/>
    </source>
</evidence>
<dbReference type="Proteomes" id="UP000758155">
    <property type="component" value="Unassembled WGS sequence"/>
</dbReference>
<reference evidence="13" key="1">
    <citation type="submission" date="2019-04" db="EMBL/GenBank/DDBJ databases">
        <title>Sequencing of skin fungus with MAO and IRED activity.</title>
        <authorList>
            <person name="Marsaioli A.J."/>
            <person name="Bonatto J.M.C."/>
            <person name="Reis Junior O."/>
        </authorList>
    </citation>
    <scope>NUCLEOTIDE SEQUENCE</scope>
    <source>
        <strain evidence="13">28M1</strain>
    </source>
</reference>
<feature type="compositionally biased region" description="Acidic residues" evidence="11">
    <location>
        <begin position="366"/>
        <end position="375"/>
    </location>
</feature>
<name>A0A9P5C299_9PLEO</name>
<comment type="subcellular location">
    <subcellularLocation>
        <location evidence="1">Membrane</location>
        <topology evidence="1">Multi-pass membrane protein</topology>
    </subcellularLocation>
</comment>
<dbReference type="PROSITE" id="PS50216">
    <property type="entry name" value="DHHC"/>
    <property type="match status" value="1"/>
</dbReference>
<feature type="transmembrane region" description="Helical" evidence="10">
    <location>
        <begin position="6"/>
        <end position="24"/>
    </location>
</feature>
<evidence type="ECO:0000313" key="13">
    <source>
        <dbReference type="EMBL" id="KAF3042637.1"/>
    </source>
</evidence>
<dbReference type="PANTHER" id="PTHR22883">
    <property type="entry name" value="ZINC FINGER DHHC DOMAIN CONTAINING PROTEIN"/>
    <property type="match status" value="1"/>
</dbReference>
<evidence type="ECO:0000256" key="10">
    <source>
        <dbReference type="RuleBase" id="RU079119"/>
    </source>
</evidence>
<dbReference type="Pfam" id="PF01529">
    <property type="entry name" value="DHHC"/>
    <property type="match status" value="1"/>
</dbReference>
<evidence type="ECO:0000313" key="14">
    <source>
        <dbReference type="Proteomes" id="UP000758155"/>
    </source>
</evidence>
<evidence type="ECO:0000256" key="6">
    <source>
        <dbReference type="ARBA" id="ARBA00023139"/>
    </source>
</evidence>
<dbReference type="GO" id="GO:0016020">
    <property type="term" value="C:membrane"/>
    <property type="evidence" value="ECO:0007669"/>
    <property type="project" value="UniProtKB-SubCell"/>
</dbReference>
<evidence type="ECO:0000256" key="1">
    <source>
        <dbReference type="ARBA" id="ARBA00004141"/>
    </source>
</evidence>
<feature type="domain" description="Palmitoyltransferase DHHC" evidence="12">
    <location>
        <begin position="155"/>
        <end position="315"/>
    </location>
</feature>
<dbReference type="GO" id="GO:0006612">
    <property type="term" value="P:protein targeting to membrane"/>
    <property type="evidence" value="ECO:0007669"/>
    <property type="project" value="TreeGrafter"/>
</dbReference>